<protein>
    <submittedName>
        <fullName evidence="2">Uncharacterized protein</fullName>
    </submittedName>
</protein>
<reference evidence="2" key="1">
    <citation type="journal article" date="2020" name="Phytopathology">
        <title>Genome Sequence Resources of Colletotrichum truncatum, C. plurivorum, C. musicola, and C. sojae: Four Species Pathogenic to Soybean (Glycine max).</title>
        <authorList>
            <person name="Rogerio F."/>
            <person name="Boufleur T.R."/>
            <person name="Ciampi-Guillardi M."/>
            <person name="Sukno S.A."/>
            <person name="Thon M.R."/>
            <person name="Massola Junior N.S."/>
            <person name="Baroncelli R."/>
        </authorList>
    </citation>
    <scope>NUCLEOTIDE SEQUENCE</scope>
    <source>
        <strain evidence="2">LFN0074</strain>
    </source>
</reference>
<dbReference type="Proteomes" id="UP000639643">
    <property type="component" value="Unassembled WGS sequence"/>
</dbReference>
<evidence type="ECO:0000313" key="2">
    <source>
        <dbReference type="EMBL" id="KAF6814230.1"/>
    </source>
</evidence>
<keyword evidence="3" id="KW-1185">Reference proteome</keyword>
<feature type="compositionally biased region" description="Polar residues" evidence="1">
    <location>
        <begin position="227"/>
        <end position="236"/>
    </location>
</feature>
<evidence type="ECO:0000313" key="3">
    <source>
        <dbReference type="Proteomes" id="UP000639643"/>
    </source>
</evidence>
<sequence>MVVNPRSTAHPIPSRRTPSHAVRDELSLRAAVYLLRPNLLPSIECSQPKPTAVCPPSLAVSIHCPRRNSNGLTQSQSFRWSRQVLGCWRPRKMVWTEPSDVGGSTRPLSSWPLAHTRFPLLLFPLARTKPPDKFSPGRTLLATNLLGTGHLGLDLVSQWSPEPSKPRSETATIGATTTCYAKKFQFPPMPSPLLHPALSPPNPNHSLGAAAARPSSRHPRAALQPEGPSTFSAIWG</sequence>
<name>A0A8H6JKE5_9PEZI</name>
<gene>
    <name evidence="2" type="ORF">CMUS01_12674</name>
</gene>
<proteinExistence type="predicted"/>
<dbReference type="EMBL" id="WIGM01000735">
    <property type="protein sequence ID" value="KAF6814230.1"/>
    <property type="molecule type" value="Genomic_DNA"/>
</dbReference>
<evidence type="ECO:0000256" key="1">
    <source>
        <dbReference type="SAM" id="MobiDB-lite"/>
    </source>
</evidence>
<feature type="region of interest" description="Disordered" evidence="1">
    <location>
        <begin position="1"/>
        <end position="20"/>
    </location>
</feature>
<feature type="compositionally biased region" description="Low complexity" evidence="1">
    <location>
        <begin position="204"/>
        <end position="214"/>
    </location>
</feature>
<dbReference type="AlphaFoldDB" id="A0A8H6JKE5"/>
<feature type="compositionally biased region" description="Pro residues" evidence="1">
    <location>
        <begin position="191"/>
        <end position="203"/>
    </location>
</feature>
<feature type="region of interest" description="Disordered" evidence="1">
    <location>
        <begin position="191"/>
        <end position="236"/>
    </location>
</feature>
<comment type="caution">
    <text evidence="2">The sequence shown here is derived from an EMBL/GenBank/DDBJ whole genome shotgun (WGS) entry which is preliminary data.</text>
</comment>
<organism evidence="2 3">
    <name type="scientific">Colletotrichum musicola</name>
    <dbReference type="NCBI Taxonomy" id="2175873"/>
    <lineage>
        <taxon>Eukaryota</taxon>
        <taxon>Fungi</taxon>
        <taxon>Dikarya</taxon>
        <taxon>Ascomycota</taxon>
        <taxon>Pezizomycotina</taxon>
        <taxon>Sordariomycetes</taxon>
        <taxon>Hypocreomycetidae</taxon>
        <taxon>Glomerellales</taxon>
        <taxon>Glomerellaceae</taxon>
        <taxon>Colletotrichum</taxon>
        <taxon>Colletotrichum orchidearum species complex</taxon>
    </lineage>
</organism>
<accession>A0A8H6JKE5</accession>